<dbReference type="EMBL" id="JADILW010000087">
    <property type="protein sequence ID" value="MBO8480674.1"/>
    <property type="molecule type" value="Genomic_DNA"/>
</dbReference>
<feature type="domain" description="TonB-dependent transporter Oar-like beta-barrel" evidence="8">
    <location>
        <begin position="354"/>
        <end position="1046"/>
    </location>
</feature>
<proteinExistence type="predicted"/>
<dbReference type="PANTHER" id="PTHR30069:SF46">
    <property type="entry name" value="OAR PROTEIN"/>
    <property type="match status" value="1"/>
</dbReference>
<evidence type="ECO:0000259" key="8">
    <source>
        <dbReference type="Pfam" id="PF25183"/>
    </source>
</evidence>
<name>A0A9D9IXG1_9BACT</name>
<keyword evidence="3" id="KW-1134">Transmembrane beta strand</keyword>
<dbReference type="Gene3D" id="2.40.170.20">
    <property type="entry name" value="TonB-dependent receptor, beta-barrel domain"/>
    <property type="match status" value="1"/>
</dbReference>
<sequence length="1113" mass="122863">MNKVIKSLLLSFSAMLFVISASAQVTTSALNGIVADQNGEAIPGATVVAVHTPSGTTYYAVANAEGRFAINGMRTGGPYSVEVSCLGYQTVTYTDITLQLADSYQLTANLAEDNEMLSEAIVVSTAASRLSNERAGAATNISNDQIIALPTVSRSIEDVTRLSPYGGNGMTFAGADGRTANFTVDGANFNNNFGLSDGLPGGGNPISLDAIEELQVVISPYDVRQTNFIGGGVNAITKSGTNTFKGSAYVYHQNENLQGDSVYGEQISGARAVDRKTTYGFTLGGPIVKNKLFFFLNAEYIKTPTVVNRWRASEDGVADADNYVSRTTVADLERVKKHVMEKYGYDTGSYTDWPADESNMKLLARIDWNINDNHRLALRYNYTLNKYWSSPNATSMDGGTRSAYSRMSQYSMSYANSMYSMNNIVSTVSLDLNSRFSDNLSNQLLVTYSKLDDVRGSTSDEFPFIDILDGTGTNGNYMALGYELFTWNNAVHNTHFSVKDDLTYFFGNHKITGGLNFEYQLADNAYMRNGTGYYRYASVDDFIDGAAPEIVNLTYGYDGELNPAARVQFYKAGIYAQDEWQASDNFTLTAGLRLDGLFFDNSDLMTNAAILALDYYDENGNVRHIDTGKWPNSNLTVSPRVGFSWNVFGDNSLTVRGGTGLFSGRLPLVFFTNMPTNGGMVQYQAQINEANLRKQMGWADDDPRGSAMDYYFGKFKGLVTDENGKANINGLLSYLTGELRYPSTVSPEDGTVPSTISAVDPKFKMPQVWKTSIALDYNFPTSFPFSVSGEFIYNKTVNGVTISDWSIKPVGGFARFNGVDNRPIYPEGNMRNGTPAFVLENTNKGYGYSASLSLNMQPVEGLNFMAAYTHTVSKELTGMPGSNAESAFTYVPTVEGPNNIRLHNSQYVTPDRFVASLSHSDKSGNHFSFIYETWRGGYSYSYMTTNDINGDGYNYDSIYIPTDEQVANGDFRFASPDDQARFMDFVHNDPYLSKHQGQYAEPYSVYSPWVHRVDFSYKHDFKVRTGNSTNTLQLSLDIKNLLNLFNSSWGVAKYLNPEIGSEARILTYSNVDQDGYAVFSTPEYISGSTQTFTPNHSLGQCWYASIGIKYMFN</sequence>
<gene>
    <name evidence="9" type="ORF">IAB76_06160</name>
</gene>
<accession>A0A9D9IXG1</accession>
<dbReference type="InterPro" id="IPR036942">
    <property type="entry name" value="Beta-barrel_TonB_sf"/>
</dbReference>
<dbReference type="SUPFAM" id="SSF49464">
    <property type="entry name" value="Carboxypeptidase regulatory domain-like"/>
    <property type="match status" value="1"/>
</dbReference>
<reference evidence="9" key="1">
    <citation type="submission" date="2020-10" db="EMBL/GenBank/DDBJ databases">
        <authorList>
            <person name="Gilroy R."/>
        </authorList>
    </citation>
    <scope>NUCLEOTIDE SEQUENCE</scope>
    <source>
        <strain evidence="9">B3-1481</strain>
    </source>
</reference>
<dbReference type="SUPFAM" id="SSF56935">
    <property type="entry name" value="Porins"/>
    <property type="match status" value="1"/>
</dbReference>
<evidence type="ECO:0000256" key="7">
    <source>
        <dbReference type="SAM" id="SignalP"/>
    </source>
</evidence>
<dbReference type="GO" id="GO:0009279">
    <property type="term" value="C:cell outer membrane"/>
    <property type="evidence" value="ECO:0007669"/>
    <property type="project" value="UniProtKB-SubCell"/>
</dbReference>
<evidence type="ECO:0000313" key="9">
    <source>
        <dbReference type="EMBL" id="MBO8480674.1"/>
    </source>
</evidence>
<evidence type="ECO:0000256" key="3">
    <source>
        <dbReference type="ARBA" id="ARBA00022452"/>
    </source>
</evidence>
<feature type="signal peptide" evidence="7">
    <location>
        <begin position="1"/>
        <end position="23"/>
    </location>
</feature>
<dbReference type="PANTHER" id="PTHR30069">
    <property type="entry name" value="TONB-DEPENDENT OUTER MEMBRANE RECEPTOR"/>
    <property type="match status" value="1"/>
</dbReference>
<keyword evidence="9" id="KW-0675">Receptor</keyword>
<dbReference type="AlphaFoldDB" id="A0A9D9IXG1"/>
<keyword evidence="5" id="KW-0472">Membrane</keyword>
<reference evidence="9" key="2">
    <citation type="journal article" date="2021" name="PeerJ">
        <title>Extensive microbial diversity within the chicken gut microbiome revealed by metagenomics and culture.</title>
        <authorList>
            <person name="Gilroy R."/>
            <person name="Ravi A."/>
            <person name="Getino M."/>
            <person name="Pursley I."/>
            <person name="Horton D.L."/>
            <person name="Alikhan N.F."/>
            <person name="Baker D."/>
            <person name="Gharbi K."/>
            <person name="Hall N."/>
            <person name="Watson M."/>
            <person name="Adriaenssens E.M."/>
            <person name="Foster-Nyarko E."/>
            <person name="Jarju S."/>
            <person name="Secka A."/>
            <person name="Antonio M."/>
            <person name="Oren A."/>
            <person name="Chaudhuri R.R."/>
            <person name="La Ragione R."/>
            <person name="Hildebrand F."/>
            <person name="Pallen M.J."/>
        </authorList>
    </citation>
    <scope>NUCLEOTIDE SEQUENCE</scope>
    <source>
        <strain evidence="9">B3-1481</strain>
    </source>
</reference>
<dbReference type="InterPro" id="IPR008969">
    <property type="entry name" value="CarboxyPept-like_regulatory"/>
</dbReference>
<protein>
    <submittedName>
        <fullName evidence="9">TonB-dependent receptor</fullName>
    </submittedName>
</protein>
<evidence type="ECO:0000256" key="6">
    <source>
        <dbReference type="ARBA" id="ARBA00023237"/>
    </source>
</evidence>
<dbReference type="Pfam" id="PF13620">
    <property type="entry name" value="CarboxypepD_reg"/>
    <property type="match status" value="1"/>
</dbReference>
<keyword evidence="6" id="KW-0998">Cell outer membrane</keyword>
<evidence type="ECO:0000256" key="5">
    <source>
        <dbReference type="ARBA" id="ARBA00023136"/>
    </source>
</evidence>
<dbReference type="Pfam" id="PF25183">
    <property type="entry name" value="OMP_b-brl_4"/>
    <property type="match status" value="2"/>
</dbReference>
<evidence type="ECO:0000256" key="2">
    <source>
        <dbReference type="ARBA" id="ARBA00022448"/>
    </source>
</evidence>
<evidence type="ECO:0000313" key="10">
    <source>
        <dbReference type="Proteomes" id="UP000823769"/>
    </source>
</evidence>
<dbReference type="Gene3D" id="2.60.40.1120">
    <property type="entry name" value="Carboxypeptidase-like, regulatory domain"/>
    <property type="match status" value="1"/>
</dbReference>
<comment type="caution">
    <text evidence="9">The sequence shown here is derived from an EMBL/GenBank/DDBJ whole genome shotgun (WGS) entry which is preliminary data.</text>
</comment>
<dbReference type="Proteomes" id="UP000823769">
    <property type="component" value="Unassembled WGS sequence"/>
</dbReference>
<organism evidence="9 10">
    <name type="scientific">Candidatus Cryptobacteroides avistercoris</name>
    <dbReference type="NCBI Taxonomy" id="2840758"/>
    <lineage>
        <taxon>Bacteria</taxon>
        <taxon>Pseudomonadati</taxon>
        <taxon>Bacteroidota</taxon>
        <taxon>Bacteroidia</taxon>
        <taxon>Bacteroidales</taxon>
        <taxon>Candidatus Cryptobacteroides</taxon>
    </lineage>
</organism>
<evidence type="ECO:0000256" key="1">
    <source>
        <dbReference type="ARBA" id="ARBA00004571"/>
    </source>
</evidence>
<comment type="subcellular location">
    <subcellularLocation>
        <location evidence="1">Cell outer membrane</location>
        <topology evidence="1">Multi-pass membrane protein</topology>
    </subcellularLocation>
</comment>
<dbReference type="GO" id="GO:0015344">
    <property type="term" value="F:siderophore uptake transmembrane transporter activity"/>
    <property type="evidence" value="ECO:0007669"/>
    <property type="project" value="TreeGrafter"/>
</dbReference>
<dbReference type="InterPro" id="IPR057601">
    <property type="entry name" value="Oar-like_b-barrel"/>
</dbReference>
<keyword evidence="4" id="KW-0812">Transmembrane</keyword>
<keyword evidence="2" id="KW-0813">Transport</keyword>
<dbReference type="InterPro" id="IPR039426">
    <property type="entry name" value="TonB-dep_rcpt-like"/>
</dbReference>
<feature type="chain" id="PRO_5038593825" evidence="7">
    <location>
        <begin position="24"/>
        <end position="1113"/>
    </location>
</feature>
<evidence type="ECO:0000256" key="4">
    <source>
        <dbReference type="ARBA" id="ARBA00022692"/>
    </source>
</evidence>
<dbReference type="GO" id="GO:0044718">
    <property type="term" value="P:siderophore transmembrane transport"/>
    <property type="evidence" value="ECO:0007669"/>
    <property type="project" value="TreeGrafter"/>
</dbReference>
<keyword evidence="7" id="KW-0732">Signal</keyword>
<feature type="domain" description="TonB-dependent transporter Oar-like beta-barrel" evidence="8">
    <location>
        <begin position="236"/>
        <end position="303"/>
    </location>
</feature>